<dbReference type="AlphaFoldDB" id="E9GWG8"/>
<protein>
    <submittedName>
        <fullName evidence="2">Uncharacterized protein</fullName>
    </submittedName>
</protein>
<accession>E9GWG8</accession>
<reference evidence="2 3" key="1">
    <citation type="journal article" date="2011" name="Science">
        <title>The ecoresponsive genome of Daphnia pulex.</title>
        <authorList>
            <person name="Colbourne J.K."/>
            <person name="Pfrender M.E."/>
            <person name="Gilbert D."/>
            <person name="Thomas W.K."/>
            <person name="Tucker A."/>
            <person name="Oakley T.H."/>
            <person name="Tokishita S."/>
            <person name="Aerts A."/>
            <person name="Arnold G.J."/>
            <person name="Basu M.K."/>
            <person name="Bauer D.J."/>
            <person name="Caceres C.E."/>
            <person name="Carmel L."/>
            <person name="Casola C."/>
            <person name="Choi J.H."/>
            <person name="Detter J.C."/>
            <person name="Dong Q."/>
            <person name="Dusheyko S."/>
            <person name="Eads B.D."/>
            <person name="Frohlich T."/>
            <person name="Geiler-Samerotte K.A."/>
            <person name="Gerlach D."/>
            <person name="Hatcher P."/>
            <person name="Jogdeo S."/>
            <person name="Krijgsveld J."/>
            <person name="Kriventseva E.V."/>
            <person name="Kultz D."/>
            <person name="Laforsch C."/>
            <person name="Lindquist E."/>
            <person name="Lopez J."/>
            <person name="Manak J.R."/>
            <person name="Muller J."/>
            <person name="Pangilinan J."/>
            <person name="Patwardhan R.P."/>
            <person name="Pitluck S."/>
            <person name="Pritham E.J."/>
            <person name="Rechtsteiner A."/>
            <person name="Rho M."/>
            <person name="Rogozin I.B."/>
            <person name="Sakarya O."/>
            <person name="Salamov A."/>
            <person name="Schaack S."/>
            <person name="Shapiro H."/>
            <person name="Shiga Y."/>
            <person name="Skalitzky C."/>
            <person name="Smith Z."/>
            <person name="Souvorov A."/>
            <person name="Sung W."/>
            <person name="Tang Z."/>
            <person name="Tsuchiya D."/>
            <person name="Tu H."/>
            <person name="Vos H."/>
            <person name="Wang M."/>
            <person name="Wolf Y.I."/>
            <person name="Yamagata H."/>
            <person name="Yamada T."/>
            <person name="Ye Y."/>
            <person name="Shaw J.R."/>
            <person name="Andrews J."/>
            <person name="Crease T.J."/>
            <person name="Tang H."/>
            <person name="Lucas S.M."/>
            <person name="Robertson H.M."/>
            <person name="Bork P."/>
            <person name="Koonin E.V."/>
            <person name="Zdobnov E.M."/>
            <person name="Grigoriev I.V."/>
            <person name="Lynch M."/>
            <person name="Boore J.L."/>
        </authorList>
    </citation>
    <scope>NUCLEOTIDE SEQUENCE [LARGE SCALE GENOMIC DNA]</scope>
</reference>
<evidence type="ECO:0000313" key="2">
    <source>
        <dbReference type="EMBL" id="EFX76191.1"/>
    </source>
</evidence>
<keyword evidence="3" id="KW-1185">Reference proteome</keyword>
<sequence length="132" mass="14013">MDGSIAASTLMASRGSEANARQGGGWHQSGRPADMMESDYGDESVATVGLEFAADLPRQMSSSGVFAIRRVSCTAFVGDIYKAVTYANLSIVDGRAAKAVATVRTPSHLLHSSSKKTNKNILKSFIVFPRSL</sequence>
<dbReference type="HOGENOM" id="CLU_1919173_0_0_1"/>
<evidence type="ECO:0000256" key="1">
    <source>
        <dbReference type="SAM" id="MobiDB-lite"/>
    </source>
</evidence>
<evidence type="ECO:0000313" key="3">
    <source>
        <dbReference type="Proteomes" id="UP000000305"/>
    </source>
</evidence>
<name>E9GWG8_DAPPU</name>
<gene>
    <name evidence="2" type="ORF">DAPPUDRAFT_322591</name>
</gene>
<organism evidence="2 3">
    <name type="scientific">Daphnia pulex</name>
    <name type="common">Water flea</name>
    <dbReference type="NCBI Taxonomy" id="6669"/>
    <lineage>
        <taxon>Eukaryota</taxon>
        <taxon>Metazoa</taxon>
        <taxon>Ecdysozoa</taxon>
        <taxon>Arthropoda</taxon>
        <taxon>Crustacea</taxon>
        <taxon>Branchiopoda</taxon>
        <taxon>Diplostraca</taxon>
        <taxon>Cladocera</taxon>
        <taxon>Anomopoda</taxon>
        <taxon>Daphniidae</taxon>
        <taxon>Daphnia</taxon>
    </lineage>
</organism>
<dbReference type="Proteomes" id="UP000000305">
    <property type="component" value="Unassembled WGS sequence"/>
</dbReference>
<dbReference type="KEGG" id="dpx:DAPPUDRAFT_322591"/>
<feature type="region of interest" description="Disordered" evidence="1">
    <location>
        <begin position="12"/>
        <end position="38"/>
    </location>
</feature>
<proteinExistence type="predicted"/>
<dbReference type="InParanoid" id="E9GWG8"/>
<dbReference type="EMBL" id="GL732570">
    <property type="protein sequence ID" value="EFX76191.1"/>
    <property type="molecule type" value="Genomic_DNA"/>
</dbReference>